<organism evidence="3 4">
    <name type="scientific">Actinoplanes derwentensis</name>
    <dbReference type="NCBI Taxonomy" id="113562"/>
    <lineage>
        <taxon>Bacteria</taxon>
        <taxon>Bacillati</taxon>
        <taxon>Actinomycetota</taxon>
        <taxon>Actinomycetes</taxon>
        <taxon>Micromonosporales</taxon>
        <taxon>Micromonosporaceae</taxon>
        <taxon>Actinoplanes</taxon>
    </lineage>
</organism>
<protein>
    <submittedName>
        <fullName evidence="3">8-oxo-dGTP pyrophosphatase MutT, NUDIX family</fullName>
    </submittedName>
</protein>
<reference evidence="3 4" key="1">
    <citation type="submission" date="2016-10" db="EMBL/GenBank/DDBJ databases">
        <authorList>
            <person name="de Groot N.N."/>
        </authorList>
    </citation>
    <scope>NUCLEOTIDE SEQUENCE [LARGE SCALE GENOMIC DNA]</scope>
    <source>
        <strain evidence="3 4">DSM 43941</strain>
    </source>
</reference>
<gene>
    <name evidence="3" type="ORF">SAMN04489716_5866</name>
</gene>
<dbReference type="STRING" id="113562.SAMN04489716_5866"/>
<name>A0A1H2CHW2_9ACTN</name>
<dbReference type="PANTHER" id="PTHR43736:SF1">
    <property type="entry name" value="DIHYDRONEOPTERIN TRIPHOSPHATE DIPHOSPHATASE"/>
    <property type="match status" value="1"/>
</dbReference>
<dbReference type="PANTHER" id="PTHR43736">
    <property type="entry name" value="ADP-RIBOSE PYROPHOSPHATASE"/>
    <property type="match status" value="1"/>
</dbReference>
<accession>A0A1H2CHW2</accession>
<keyword evidence="4" id="KW-1185">Reference proteome</keyword>
<dbReference type="CDD" id="cd03674">
    <property type="entry name" value="NUDIX_Hydrolase"/>
    <property type="match status" value="1"/>
</dbReference>
<evidence type="ECO:0000313" key="4">
    <source>
        <dbReference type="Proteomes" id="UP000198688"/>
    </source>
</evidence>
<dbReference type="Pfam" id="PF00293">
    <property type="entry name" value="NUDIX"/>
    <property type="match status" value="1"/>
</dbReference>
<sequence>MTDLYENTVDVLTTWTATSGDAELARKRVLNLLADGPAAMTRAHRAGHVTASALIVDDQRRVLLCLHGRLNMWMQLGGHCEAGDETLAAAAFREATEESGITGLILDPTPIDIDIHDVRCGTGDGGPAEPSVHYDVRFLLHAPAGSIEQISDESTALAWFHPEALPSPLASGTIQQIGPALARLP</sequence>
<dbReference type="EMBL" id="LT629758">
    <property type="protein sequence ID" value="SDT70001.1"/>
    <property type="molecule type" value="Genomic_DNA"/>
</dbReference>
<dbReference type="Gene3D" id="3.90.79.10">
    <property type="entry name" value="Nucleoside Triphosphate Pyrophosphohydrolase"/>
    <property type="match status" value="1"/>
</dbReference>
<dbReference type="RefSeq" id="WP_092548143.1">
    <property type="nucleotide sequence ID" value="NZ_BOMJ01000063.1"/>
</dbReference>
<feature type="domain" description="Nudix hydrolase" evidence="2">
    <location>
        <begin position="46"/>
        <end position="183"/>
    </location>
</feature>
<dbReference type="Proteomes" id="UP000198688">
    <property type="component" value="Chromosome I"/>
</dbReference>
<evidence type="ECO:0000259" key="2">
    <source>
        <dbReference type="PROSITE" id="PS51462"/>
    </source>
</evidence>
<dbReference type="AlphaFoldDB" id="A0A1H2CHW2"/>
<evidence type="ECO:0000313" key="3">
    <source>
        <dbReference type="EMBL" id="SDT70001.1"/>
    </source>
</evidence>
<dbReference type="InterPro" id="IPR015797">
    <property type="entry name" value="NUDIX_hydrolase-like_dom_sf"/>
</dbReference>
<proteinExistence type="inferred from homology"/>
<dbReference type="PROSITE" id="PS51462">
    <property type="entry name" value="NUDIX"/>
    <property type="match status" value="1"/>
</dbReference>
<comment type="similarity">
    <text evidence="1">Belongs to the Nudix hydrolase family.</text>
</comment>
<dbReference type="OrthoDB" id="129709at2"/>
<dbReference type="InterPro" id="IPR000086">
    <property type="entry name" value="NUDIX_hydrolase_dom"/>
</dbReference>
<evidence type="ECO:0000256" key="1">
    <source>
        <dbReference type="ARBA" id="ARBA00005582"/>
    </source>
</evidence>
<dbReference type="SUPFAM" id="SSF55811">
    <property type="entry name" value="Nudix"/>
    <property type="match status" value="1"/>
</dbReference>